<dbReference type="Proteomes" id="UP000296049">
    <property type="component" value="Unassembled WGS sequence"/>
</dbReference>
<organism evidence="1 2">
    <name type="scientific">Anas platyrhynchos</name>
    <name type="common">Mallard</name>
    <name type="synonym">Anas boschas</name>
    <dbReference type="NCBI Taxonomy" id="8839"/>
    <lineage>
        <taxon>Eukaryota</taxon>
        <taxon>Metazoa</taxon>
        <taxon>Chordata</taxon>
        <taxon>Craniata</taxon>
        <taxon>Vertebrata</taxon>
        <taxon>Euteleostomi</taxon>
        <taxon>Archelosauria</taxon>
        <taxon>Archosauria</taxon>
        <taxon>Dinosauria</taxon>
        <taxon>Saurischia</taxon>
        <taxon>Theropoda</taxon>
        <taxon>Coelurosauria</taxon>
        <taxon>Aves</taxon>
        <taxon>Neognathae</taxon>
        <taxon>Galloanserae</taxon>
        <taxon>Anseriformes</taxon>
        <taxon>Anatidae</taxon>
        <taxon>Anatinae</taxon>
        <taxon>Anas</taxon>
    </lineage>
</organism>
<proteinExistence type="predicted"/>
<evidence type="ECO:0000313" key="1">
    <source>
        <dbReference type="EMBL" id="EOB01632.1"/>
    </source>
</evidence>
<dbReference type="EMBL" id="KB743066">
    <property type="protein sequence ID" value="EOB01632.1"/>
    <property type="molecule type" value="Genomic_DNA"/>
</dbReference>
<accession>R0JWI2</accession>
<reference evidence="2" key="1">
    <citation type="journal article" date="2013" name="Nat. Genet.">
        <title>The duck genome and transcriptome provide insight into an avian influenza virus reservoir species.</title>
        <authorList>
            <person name="Huang Y."/>
            <person name="Li Y."/>
            <person name="Burt D.W."/>
            <person name="Chen H."/>
            <person name="Zhang Y."/>
            <person name="Qian W."/>
            <person name="Kim H."/>
            <person name="Gan S."/>
            <person name="Zhao Y."/>
            <person name="Li J."/>
            <person name="Yi K."/>
            <person name="Feng H."/>
            <person name="Zhu P."/>
            <person name="Li B."/>
            <person name="Liu Q."/>
            <person name="Fairley S."/>
            <person name="Magor K.E."/>
            <person name="Du Z."/>
            <person name="Hu X."/>
            <person name="Goodman L."/>
            <person name="Tafer H."/>
            <person name="Vignal A."/>
            <person name="Lee T."/>
            <person name="Kim K.W."/>
            <person name="Sheng Z."/>
            <person name="An Y."/>
            <person name="Searle S."/>
            <person name="Herrero J."/>
            <person name="Groenen M.A."/>
            <person name="Crooijmans R.P."/>
            <person name="Faraut T."/>
            <person name="Cai Q."/>
            <person name="Webster R.G."/>
            <person name="Aldridge J.R."/>
            <person name="Warren W.C."/>
            <person name="Bartschat S."/>
            <person name="Kehr S."/>
            <person name="Marz M."/>
            <person name="Stadler P.F."/>
            <person name="Smith J."/>
            <person name="Kraus R.H."/>
            <person name="Zhao Y."/>
            <person name="Ren L."/>
            <person name="Fei J."/>
            <person name="Morisson M."/>
            <person name="Kaiser P."/>
            <person name="Griffin D.K."/>
            <person name="Rao M."/>
            <person name="Pitel F."/>
            <person name="Wang J."/>
            <person name="Li N."/>
        </authorList>
    </citation>
    <scope>NUCLEOTIDE SEQUENCE [LARGE SCALE GENOMIC DNA]</scope>
</reference>
<evidence type="ECO:0000313" key="2">
    <source>
        <dbReference type="Proteomes" id="UP000296049"/>
    </source>
</evidence>
<keyword evidence="2" id="KW-1185">Reference proteome</keyword>
<protein>
    <submittedName>
        <fullName evidence="1">Uncharacterized protein</fullName>
    </submittedName>
</protein>
<sequence>MAGFGAFSLSEKPHFLTVWLLARIKDSWKQSCVTMGHRVPLLPHIGDLCQGLQLGGELGSPHFLATMPHEHPAATASCSWCCISAEDLGMCTVYLQGHVHVANAQPTLNIPTLLLRNLYSTVTDKPTTGCKKHLAVKCPLPVAFRRHPESWVMICGGKLSHKVLGLRARIPSTFTKHTRSTPENTSIFHRVQALTGGTEKQEMTLRKLLSLVTQNKACGPQAPPHAPATARLVEEGPGLLTENMTWICHCSVFIPGEHLPLSVILTQKNIISPLLGTGNATGTARVQEQLNTAFLRPSGKFPSRSKLCIFSPPNNHTLGQTGFPSPSHGTCQCKTACTWISEILPAPTIRRAPRGLSASHLRCQSSPWDIKGWPKPALGIFQGFPEEFGQFFCKVLMTTSSVLPVPLDCSSGDMLCLFRESQTNVKWMKAAVAFAHRQSSVRTAEELSSTGFTTQEPFPFRPALSKDFNGFSFYEALEEERSSHIALDARDNHHSVQRRAPTASLLQVFKMVQIQRLLGGRISENLCRNF</sequence>
<dbReference type="AlphaFoldDB" id="R0JWI2"/>
<name>R0JWI2_ANAPL</name>
<gene>
    <name evidence="1" type="ORF">Anapl_17718</name>
</gene>